<dbReference type="EMBL" id="CAJVPT010000023">
    <property type="protein sequence ID" value="CAG8437729.1"/>
    <property type="molecule type" value="Genomic_DNA"/>
</dbReference>
<gene>
    <name evidence="1" type="ORF">ACOLOM_LOCUS31</name>
</gene>
<organism evidence="1 2">
    <name type="scientific">Acaulospora colombiana</name>
    <dbReference type="NCBI Taxonomy" id="27376"/>
    <lineage>
        <taxon>Eukaryota</taxon>
        <taxon>Fungi</taxon>
        <taxon>Fungi incertae sedis</taxon>
        <taxon>Mucoromycota</taxon>
        <taxon>Glomeromycotina</taxon>
        <taxon>Glomeromycetes</taxon>
        <taxon>Diversisporales</taxon>
        <taxon>Acaulosporaceae</taxon>
        <taxon>Acaulospora</taxon>
    </lineage>
</organism>
<evidence type="ECO:0000313" key="1">
    <source>
        <dbReference type="EMBL" id="CAG8437729.1"/>
    </source>
</evidence>
<accession>A0ACA9JUZ5</accession>
<sequence>MSYYAYHTRKEDTWTTLGESSVSQPIKSALNFSSLIEEHCSAVIPREVHRLSKYQGPSFDFNGWRIILSVAILPIYLACTIPATLTSFATVVVGSALIPLLVLIGDMAFLAVVVCASLVAILMTIFRSFDEGLRFCRRVAMSVPESYLDMIFGIKKSSHLR</sequence>
<reference evidence="1" key="1">
    <citation type="submission" date="2021-06" db="EMBL/GenBank/DDBJ databases">
        <authorList>
            <person name="Kallberg Y."/>
            <person name="Tangrot J."/>
            <person name="Rosling A."/>
        </authorList>
    </citation>
    <scope>NUCLEOTIDE SEQUENCE</scope>
    <source>
        <strain evidence="1">CL356</strain>
    </source>
</reference>
<evidence type="ECO:0000313" key="2">
    <source>
        <dbReference type="Proteomes" id="UP000789525"/>
    </source>
</evidence>
<protein>
    <submittedName>
        <fullName evidence="1">1700_t:CDS:1</fullName>
    </submittedName>
</protein>
<keyword evidence="2" id="KW-1185">Reference proteome</keyword>
<name>A0ACA9JUZ5_9GLOM</name>
<dbReference type="Proteomes" id="UP000789525">
    <property type="component" value="Unassembled WGS sequence"/>
</dbReference>
<comment type="caution">
    <text evidence="1">The sequence shown here is derived from an EMBL/GenBank/DDBJ whole genome shotgun (WGS) entry which is preliminary data.</text>
</comment>
<proteinExistence type="predicted"/>